<dbReference type="OMA" id="CFNRRNG"/>
<dbReference type="OrthoDB" id="1711136at2759"/>
<dbReference type="AlphaFoldDB" id="A0A5P1FFP1"/>
<keyword evidence="2 4" id="KW-0863">Zinc-finger</keyword>
<dbReference type="Pfam" id="PF13920">
    <property type="entry name" value="zf-C3HC4_3"/>
    <property type="match status" value="1"/>
</dbReference>
<organism evidence="6 7">
    <name type="scientific">Asparagus officinalis</name>
    <name type="common">Garden asparagus</name>
    <dbReference type="NCBI Taxonomy" id="4686"/>
    <lineage>
        <taxon>Eukaryota</taxon>
        <taxon>Viridiplantae</taxon>
        <taxon>Streptophyta</taxon>
        <taxon>Embryophyta</taxon>
        <taxon>Tracheophyta</taxon>
        <taxon>Spermatophyta</taxon>
        <taxon>Magnoliopsida</taxon>
        <taxon>Liliopsida</taxon>
        <taxon>Asparagales</taxon>
        <taxon>Asparagaceae</taxon>
        <taxon>Asparagoideae</taxon>
        <taxon>Asparagus</taxon>
    </lineage>
</organism>
<dbReference type="PANTHER" id="PTHR42647">
    <property type="entry name" value="SBP (S-RIBONUCLEASE BINDING PROTEIN) FAMILY PROTEIN"/>
    <property type="match status" value="1"/>
</dbReference>
<dbReference type="GO" id="GO:0004842">
    <property type="term" value="F:ubiquitin-protein transferase activity"/>
    <property type="evidence" value="ECO:0007669"/>
    <property type="project" value="TreeGrafter"/>
</dbReference>
<dbReference type="FunFam" id="3.30.40.10:FF:000239">
    <property type="entry name" value="probable BOI-related E3 ubiquitin-protein ligase 2"/>
    <property type="match status" value="1"/>
</dbReference>
<dbReference type="CDD" id="cd16649">
    <property type="entry name" value="mRING-HC-C3HC5_CGRF1-like"/>
    <property type="match status" value="1"/>
</dbReference>
<dbReference type="Proteomes" id="UP000243459">
    <property type="component" value="Chromosome 3"/>
</dbReference>
<dbReference type="PROSITE" id="PS50089">
    <property type="entry name" value="ZF_RING_2"/>
    <property type="match status" value="1"/>
</dbReference>
<dbReference type="Gene3D" id="3.30.40.10">
    <property type="entry name" value="Zinc/RING finger domain, C3HC4 (zinc finger)"/>
    <property type="match status" value="1"/>
</dbReference>
<dbReference type="PANTHER" id="PTHR42647:SF10">
    <property type="entry name" value="F2G19.2"/>
    <property type="match status" value="1"/>
</dbReference>
<keyword evidence="1" id="KW-0479">Metal-binding</keyword>
<evidence type="ECO:0000313" key="6">
    <source>
        <dbReference type="EMBL" id="ONK75689.1"/>
    </source>
</evidence>
<gene>
    <name evidence="6" type="ORF">A4U43_C03F19510</name>
</gene>
<proteinExistence type="predicted"/>
<dbReference type="Gramene" id="ONK75689">
    <property type="protein sequence ID" value="ONK75689"/>
    <property type="gene ID" value="A4U43_C03F19510"/>
</dbReference>
<evidence type="ECO:0000256" key="4">
    <source>
        <dbReference type="PROSITE-ProRule" id="PRU00175"/>
    </source>
</evidence>
<dbReference type="InterPro" id="IPR013083">
    <property type="entry name" value="Znf_RING/FYVE/PHD"/>
</dbReference>
<name>A0A5P1FFP1_ASPOF</name>
<dbReference type="InterPro" id="IPR001841">
    <property type="entry name" value="Znf_RING"/>
</dbReference>
<evidence type="ECO:0000256" key="2">
    <source>
        <dbReference type="ARBA" id="ARBA00022771"/>
    </source>
</evidence>
<accession>A0A5P1FFP1</accession>
<evidence type="ECO:0000256" key="1">
    <source>
        <dbReference type="ARBA" id="ARBA00022723"/>
    </source>
</evidence>
<dbReference type="EMBL" id="CM007383">
    <property type="protein sequence ID" value="ONK75689.1"/>
    <property type="molecule type" value="Genomic_DNA"/>
</dbReference>
<keyword evidence="3" id="KW-0862">Zinc</keyword>
<reference evidence="7" key="1">
    <citation type="journal article" date="2017" name="Nat. Commun.">
        <title>The asparagus genome sheds light on the origin and evolution of a young Y chromosome.</title>
        <authorList>
            <person name="Harkess A."/>
            <person name="Zhou J."/>
            <person name="Xu C."/>
            <person name="Bowers J.E."/>
            <person name="Van der Hulst R."/>
            <person name="Ayyampalayam S."/>
            <person name="Mercati F."/>
            <person name="Riccardi P."/>
            <person name="McKain M.R."/>
            <person name="Kakrana A."/>
            <person name="Tang H."/>
            <person name="Ray J."/>
            <person name="Groenendijk J."/>
            <person name="Arikit S."/>
            <person name="Mathioni S.M."/>
            <person name="Nakano M."/>
            <person name="Shan H."/>
            <person name="Telgmann-Rauber A."/>
            <person name="Kanno A."/>
            <person name="Yue Z."/>
            <person name="Chen H."/>
            <person name="Li W."/>
            <person name="Chen Y."/>
            <person name="Xu X."/>
            <person name="Zhang Y."/>
            <person name="Luo S."/>
            <person name="Chen H."/>
            <person name="Gao J."/>
            <person name="Mao Z."/>
            <person name="Pires J.C."/>
            <person name="Luo M."/>
            <person name="Kudrna D."/>
            <person name="Wing R.A."/>
            <person name="Meyers B.C."/>
            <person name="Yi K."/>
            <person name="Kong H."/>
            <person name="Lavrijsen P."/>
            <person name="Sunseri F."/>
            <person name="Falavigna A."/>
            <person name="Ye Y."/>
            <person name="Leebens-Mack J.H."/>
            <person name="Chen G."/>
        </authorList>
    </citation>
    <scope>NUCLEOTIDE SEQUENCE [LARGE SCALE GENOMIC DNA]</scope>
    <source>
        <strain evidence="7">cv. DH0086</strain>
    </source>
</reference>
<dbReference type="GO" id="GO:0008270">
    <property type="term" value="F:zinc ion binding"/>
    <property type="evidence" value="ECO:0007669"/>
    <property type="project" value="UniProtKB-KW"/>
</dbReference>
<feature type="domain" description="RING-type" evidence="5">
    <location>
        <begin position="230"/>
        <end position="265"/>
    </location>
</feature>
<keyword evidence="7" id="KW-1185">Reference proteome</keyword>
<sequence>MESQQPNPFRNFDPVGGQIIVNPLSFYVPDQPQARPLNVMKGPKEEGLQRPQVSSLVDFFKIGQVSAALDLSLDNANLNLASSSGELGSDFSLLRTVDGELEREMERMDAEMDSFIRSQGDLFRESLLENIRAKQFQTLASFEQRFRDKIQERDIQIQVITKRKTELEEQFRVLNYEMWIHQQQAKINAGTVVALRLKLQEAQRNREGHGDSEADSVVSSKEDGKDSMACKACGVNEMCMLLLPCRHLCLCKTCEGKLSYCPVCHSSKFLGVEVYM</sequence>
<evidence type="ECO:0000313" key="7">
    <source>
        <dbReference type="Proteomes" id="UP000243459"/>
    </source>
</evidence>
<evidence type="ECO:0000256" key="3">
    <source>
        <dbReference type="ARBA" id="ARBA00022833"/>
    </source>
</evidence>
<evidence type="ECO:0000259" key="5">
    <source>
        <dbReference type="PROSITE" id="PS50089"/>
    </source>
</evidence>
<protein>
    <recommendedName>
        <fullName evidence="5">RING-type domain-containing protein</fullName>
    </recommendedName>
</protein>